<dbReference type="FunFam" id="1.20.140.80:FF:000001">
    <property type="entry name" value="Transcription factor"/>
    <property type="match status" value="1"/>
</dbReference>
<dbReference type="CDD" id="cd14458">
    <property type="entry name" value="DP_DD"/>
    <property type="match status" value="1"/>
</dbReference>
<evidence type="ECO:0000313" key="10">
    <source>
        <dbReference type="Ensembl" id="ENSSSCP00060022965.1"/>
    </source>
</evidence>
<dbReference type="InterPro" id="IPR037241">
    <property type="entry name" value="E2F-DP_heterodim"/>
</dbReference>
<dbReference type="SUPFAM" id="SSF144074">
    <property type="entry name" value="E2F-DP heterodimerization region"/>
    <property type="match status" value="1"/>
</dbReference>
<sequence>MKVCEKVQRKGTTSYNEVADELVAEFSAADNHILPSESAYDQKNIRRRVYDALNVLMAMNIISKEKKEIKWIGLPTNSAQECQNLEVERQRRLERIKQKQSQLQELILQQIAFKNLVQRNRQAEQQASRPPPPNSVIHLPFIIVNTSKRTVIDCSISNDKFEYLFNFDNTFEIHDDIEVLKRMGMACGLESGSCSAEDLKVARSLVPKALEPYVTGQPPRWGQLGPAPAAESRGRVGLQDAVWRGHGLGRTGRRPQGQAAVHAWCSEQVLRQVSPSRGGPGPVGAVAAVGLSPG</sequence>
<dbReference type="InterPro" id="IPR003316">
    <property type="entry name" value="E2F_WHTH_DNA-bd_dom"/>
</dbReference>
<dbReference type="AlphaFoldDB" id="A0A8D1VFT1"/>
<evidence type="ECO:0000256" key="6">
    <source>
        <dbReference type="ARBA" id="ARBA00023242"/>
    </source>
</evidence>
<protein>
    <submittedName>
        <fullName evidence="10">Transcription factor Dp-1</fullName>
    </submittedName>
</protein>
<evidence type="ECO:0000256" key="7">
    <source>
        <dbReference type="RuleBase" id="RU003796"/>
    </source>
</evidence>
<evidence type="ECO:0000256" key="1">
    <source>
        <dbReference type="ARBA" id="ARBA00004123"/>
    </source>
</evidence>
<dbReference type="SUPFAM" id="SSF46785">
    <property type="entry name" value="Winged helix' DNA-binding domain"/>
    <property type="match status" value="1"/>
</dbReference>
<reference evidence="10" key="1">
    <citation type="submission" date="2025-08" db="UniProtKB">
        <authorList>
            <consortium name="Ensembl"/>
        </authorList>
    </citation>
    <scope>IDENTIFICATION</scope>
</reference>
<evidence type="ECO:0000256" key="5">
    <source>
        <dbReference type="ARBA" id="ARBA00023163"/>
    </source>
</evidence>
<evidence type="ECO:0000259" key="8">
    <source>
        <dbReference type="SMART" id="SM01138"/>
    </source>
</evidence>
<gene>
    <name evidence="10" type="primary">TFDP1</name>
</gene>
<keyword evidence="5 7" id="KW-0804">Transcription</keyword>
<dbReference type="Proteomes" id="UP000694723">
    <property type="component" value="Unplaced"/>
</dbReference>
<dbReference type="InterPro" id="IPR038168">
    <property type="entry name" value="TF_DP_C_sf"/>
</dbReference>
<proteinExistence type="inferred from homology"/>
<dbReference type="GO" id="GO:0003677">
    <property type="term" value="F:DNA binding"/>
    <property type="evidence" value="ECO:0007669"/>
    <property type="project" value="UniProtKB-KW"/>
</dbReference>
<evidence type="ECO:0000313" key="11">
    <source>
        <dbReference type="Proteomes" id="UP000694723"/>
    </source>
</evidence>
<dbReference type="InterPro" id="IPR015648">
    <property type="entry name" value="Transcrpt_fac_DP"/>
</dbReference>
<evidence type="ECO:0000256" key="2">
    <source>
        <dbReference type="ARBA" id="ARBA00010940"/>
    </source>
</evidence>
<dbReference type="SMART" id="SM01372">
    <property type="entry name" value="E2F_TDP"/>
    <property type="match status" value="1"/>
</dbReference>
<accession>A0A8D1VFT1</accession>
<dbReference type="FunFam" id="1.10.10.10:FF:000047">
    <property type="entry name" value="Transcription factor"/>
    <property type="match status" value="1"/>
</dbReference>
<dbReference type="Pfam" id="PF08781">
    <property type="entry name" value="DP"/>
    <property type="match status" value="1"/>
</dbReference>
<keyword evidence="3 7" id="KW-0805">Transcription regulation</keyword>
<dbReference type="Gene3D" id="1.20.140.80">
    <property type="entry name" value="Transcription factor DP"/>
    <property type="match status" value="1"/>
</dbReference>
<evidence type="ECO:0000256" key="4">
    <source>
        <dbReference type="ARBA" id="ARBA00023125"/>
    </source>
</evidence>
<dbReference type="InterPro" id="IPR014889">
    <property type="entry name" value="Transc_factor_DP_C"/>
</dbReference>
<dbReference type="GO" id="GO:0006355">
    <property type="term" value="P:regulation of DNA-templated transcription"/>
    <property type="evidence" value="ECO:0007669"/>
    <property type="project" value="InterPro"/>
</dbReference>
<dbReference type="GO" id="GO:0005634">
    <property type="term" value="C:nucleus"/>
    <property type="evidence" value="ECO:0007669"/>
    <property type="project" value="UniProtKB-SubCell"/>
</dbReference>
<dbReference type="SMART" id="SM01138">
    <property type="entry name" value="DP"/>
    <property type="match status" value="1"/>
</dbReference>
<dbReference type="PANTHER" id="PTHR12548:SF4">
    <property type="entry name" value="TRANSCRIPTION FACTOR DP-1"/>
    <property type="match status" value="1"/>
</dbReference>
<feature type="domain" description="Transcription factor DP C-terminal" evidence="8">
    <location>
        <begin position="80"/>
        <end position="220"/>
    </location>
</feature>
<dbReference type="InterPro" id="IPR036390">
    <property type="entry name" value="WH_DNA-bd_sf"/>
</dbReference>
<comment type="similarity">
    <text evidence="2 7">Belongs to the E2F/DP family.</text>
</comment>
<keyword evidence="4 7" id="KW-0238">DNA-binding</keyword>
<dbReference type="PANTHER" id="PTHR12548">
    <property type="entry name" value="TRANSCRIPTION FACTOR DP"/>
    <property type="match status" value="1"/>
</dbReference>
<dbReference type="GO" id="GO:0005667">
    <property type="term" value="C:transcription regulator complex"/>
    <property type="evidence" value="ECO:0007669"/>
    <property type="project" value="InterPro"/>
</dbReference>
<evidence type="ECO:0000259" key="9">
    <source>
        <dbReference type="SMART" id="SM01372"/>
    </source>
</evidence>
<keyword evidence="6 7" id="KW-0539">Nucleus</keyword>
<evidence type="ECO:0000256" key="3">
    <source>
        <dbReference type="ARBA" id="ARBA00023015"/>
    </source>
</evidence>
<feature type="domain" description="E2F/DP family winged-helix DNA-binding" evidence="9">
    <location>
        <begin position="1"/>
        <end position="73"/>
    </location>
</feature>
<comment type="subcellular location">
    <subcellularLocation>
        <location evidence="1 7">Nucleus</location>
    </subcellularLocation>
</comment>
<dbReference type="InterPro" id="IPR036388">
    <property type="entry name" value="WH-like_DNA-bd_sf"/>
</dbReference>
<dbReference type="Pfam" id="PF02319">
    <property type="entry name" value="WHD_E2F_TDP"/>
    <property type="match status" value="1"/>
</dbReference>
<dbReference type="Ensembl" id="ENSSSCT00060053857.1">
    <property type="protein sequence ID" value="ENSSSCP00060022965.1"/>
    <property type="gene ID" value="ENSSSCG00060039761.1"/>
</dbReference>
<name>A0A8D1VFT1_PIG</name>
<dbReference type="GO" id="GO:0051726">
    <property type="term" value="P:regulation of cell cycle"/>
    <property type="evidence" value="ECO:0007669"/>
    <property type="project" value="InterPro"/>
</dbReference>
<dbReference type="Gene3D" id="1.10.10.10">
    <property type="entry name" value="Winged helix-like DNA-binding domain superfamily/Winged helix DNA-binding domain"/>
    <property type="match status" value="1"/>
</dbReference>
<organism evidence="10 11">
    <name type="scientific">Sus scrofa</name>
    <name type="common">Pig</name>
    <dbReference type="NCBI Taxonomy" id="9823"/>
    <lineage>
        <taxon>Eukaryota</taxon>
        <taxon>Metazoa</taxon>
        <taxon>Chordata</taxon>
        <taxon>Craniata</taxon>
        <taxon>Vertebrata</taxon>
        <taxon>Euteleostomi</taxon>
        <taxon>Mammalia</taxon>
        <taxon>Eutheria</taxon>
        <taxon>Laurasiatheria</taxon>
        <taxon>Artiodactyla</taxon>
        <taxon>Suina</taxon>
        <taxon>Suidae</taxon>
        <taxon>Sus</taxon>
    </lineage>
</organism>